<reference evidence="1" key="1">
    <citation type="submission" date="2022-08" db="EMBL/GenBank/DDBJ databases">
        <title>Genome Sequence of Fusarium decemcellulare.</title>
        <authorList>
            <person name="Buettner E."/>
        </authorList>
    </citation>
    <scope>NUCLEOTIDE SEQUENCE</scope>
    <source>
        <strain evidence="1">Babe19</strain>
    </source>
</reference>
<sequence length="895" mass="102197">MLHSSLQSRKTALSLFQARPAQDKDPRFKKKLVGAASKKLKQEILKMYWKGVRDELTTILLSLHRWQTEPSFSEPLPDENVDGNNLVRGYKAFIKNVSVHPWFADKYRGQPPGDTVEDMLLATEPVGLWQKRALMLLQSAQFLDIDNLFEYRRPGIRLLNWNLPLWKRMSSPQLDLEIVKNRPSFYARRCSECHRPIRSSSYHHIQQETRVLCETCFRKSPDRETGQYRKRYKTCCLPSQLTHKEVAELCHCDDRHNDNEEGSEGSESRWPLGLEAKGRCWLFALNRQIADKKHRGTSETIIESKSTKEIEALGQKAVDKMNRSKKSTGGTEKLPNLNSETGYPLNFNTSRGKALSIEEVPLYLRSHKRNYPFGNVHVALRFGPLTFENGINGTNGVIISTRDPPQLQESEDAPSIRTSLELTEKNLETQTDSPKCSWTRTVYQRQRPRDTKRFKAMAKQIVGGAFCGFIDRNTELEIAEILIREADDLMLAGIKYKLRQDFIKSATDRVFKKVRDYLFSRVERYVESIVHCLLDPEVALHWDAKENSCQTFCDNIINTKTFGSLFAPYGSADFTPLYLMSFVCRSNDYIARGPGPKYNTPHGHVEEYLFKYRFGRHDESDIIDTLQEYWYDWGNFEGFLYPYQDIFPWDCTEGFEKNPHRCGDCDISEHVWAFPFDSFSLISLHLSRARHFYPQSAVPKKPCQNPGGDEKVTDLAEPQETPEAQGVMPDSEWFKNRLNLLMGQYSLLTGATAMAKCYSLRTAVSWIENEKADVYIDRIKLGGIVRAQPFSHHFENNEYYQYYVAEWTSLKLSDRIEQYEKQRDWRAQLGGGLQGLLRLTSRKKGTRWYVRGDGGGGGEGGSGEGGSGEGGSGGWSWPSWDLSGGGGGVDGGGGG</sequence>
<organism evidence="1 2">
    <name type="scientific">Fusarium decemcellulare</name>
    <dbReference type="NCBI Taxonomy" id="57161"/>
    <lineage>
        <taxon>Eukaryota</taxon>
        <taxon>Fungi</taxon>
        <taxon>Dikarya</taxon>
        <taxon>Ascomycota</taxon>
        <taxon>Pezizomycotina</taxon>
        <taxon>Sordariomycetes</taxon>
        <taxon>Hypocreomycetidae</taxon>
        <taxon>Hypocreales</taxon>
        <taxon>Nectriaceae</taxon>
        <taxon>Fusarium</taxon>
        <taxon>Fusarium decemcellulare species complex</taxon>
    </lineage>
</organism>
<accession>A0ACC1STU4</accession>
<dbReference type="Proteomes" id="UP001148629">
    <property type="component" value="Unassembled WGS sequence"/>
</dbReference>
<name>A0ACC1STU4_9HYPO</name>
<proteinExistence type="predicted"/>
<comment type="caution">
    <text evidence="1">The sequence shown here is derived from an EMBL/GenBank/DDBJ whole genome shotgun (WGS) entry which is preliminary data.</text>
</comment>
<evidence type="ECO:0000313" key="1">
    <source>
        <dbReference type="EMBL" id="KAJ3546271.1"/>
    </source>
</evidence>
<keyword evidence="2" id="KW-1185">Reference proteome</keyword>
<gene>
    <name evidence="1" type="ORF">NM208_g2082</name>
</gene>
<protein>
    <submittedName>
        <fullName evidence="1">Uncharacterized protein</fullName>
    </submittedName>
</protein>
<dbReference type="EMBL" id="JANRMS010000119">
    <property type="protein sequence ID" value="KAJ3546271.1"/>
    <property type="molecule type" value="Genomic_DNA"/>
</dbReference>
<evidence type="ECO:0000313" key="2">
    <source>
        <dbReference type="Proteomes" id="UP001148629"/>
    </source>
</evidence>